<evidence type="ECO:0000256" key="2">
    <source>
        <dbReference type="SAM" id="MobiDB-lite"/>
    </source>
</evidence>
<organism evidence="3 4">
    <name type="scientific">Mugilogobius chulae</name>
    <name type="common">yellowstripe goby</name>
    <dbReference type="NCBI Taxonomy" id="88201"/>
    <lineage>
        <taxon>Eukaryota</taxon>
        <taxon>Metazoa</taxon>
        <taxon>Chordata</taxon>
        <taxon>Craniata</taxon>
        <taxon>Vertebrata</taxon>
        <taxon>Euteleostomi</taxon>
        <taxon>Actinopterygii</taxon>
        <taxon>Neopterygii</taxon>
        <taxon>Teleostei</taxon>
        <taxon>Neoteleostei</taxon>
        <taxon>Acanthomorphata</taxon>
        <taxon>Gobiaria</taxon>
        <taxon>Gobiiformes</taxon>
        <taxon>Gobioidei</taxon>
        <taxon>Gobiidae</taxon>
        <taxon>Gobionellinae</taxon>
        <taxon>Mugilogobius</taxon>
    </lineage>
</organism>
<dbReference type="AlphaFoldDB" id="A0AAW0MRY7"/>
<accession>A0AAW0MRY7</accession>
<dbReference type="Proteomes" id="UP001460270">
    <property type="component" value="Unassembled WGS sequence"/>
</dbReference>
<evidence type="ECO:0000256" key="1">
    <source>
        <dbReference type="SAM" id="Coils"/>
    </source>
</evidence>
<evidence type="ECO:0000313" key="3">
    <source>
        <dbReference type="EMBL" id="KAK7882295.1"/>
    </source>
</evidence>
<dbReference type="Gene3D" id="3.30.70.1820">
    <property type="entry name" value="L1 transposable element, RRM domain"/>
    <property type="match status" value="1"/>
</dbReference>
<reference evidence="4" key="1">
    <citation type="submission" date="2024-04" db="EMBL/GenBank/DDBJ databases">
        <title>Salinicola lusitanus LLJ914,a marine bacterium isolated from the Okinawa Trough.</title>
        <authorList>
            <person name="Li J."/>
        </authorList>
    </citation>
    <scope>NUCLEOTIDE SEQUENCE [LARGE SCALE GENOMIC DNA]</scope>
</reference>
<feature type="coiled-coil region" evidence="1">
    <location>
        <begin position="62"/>
        <end position="131"/>
    </location>
</feature>
<evidence type="ECO:0008006" key="5">
    <source>
        <dbReference type="Google" id="ProtNLM"/>
    </source>
</evidence>
<evidence type="ECO:0000313" key="4">
    <source>
        <dbReference type="Proteomes" id="UP001460270"/>
    </source>
</evidence>
<proteinExistence type="predicted"/>
<feature type="compositionally biased region" description="Basic and acidic residues" evidence="2">
    <location>
        <begin position="42"/>
        <end position="54"/>
    </location>
</feature>
<gene>
    <name evidence="3" type="ORF">WMY93_028469</name>
</gene>
<dbReference type="PANTHER" id="PTHR11505">
    <property type="entry name" value="L1 TRANSPOSABLE ELEMENT-RELATED"/>
    <property type="match status" value="1"/>
</dbReference>
<sequence>MTSLDHDYSQVMSSEKTTGGGKRSAPPTTPNKQQPAAATKKTRSDGEKSSEESATKQILDGITKLSERFDVQEERMNQISDKLEKNCTLVTKLTADVTEYKIKTVKLEQQVAKLNEEVTATKEKCKEQERYKRRWNLRIKGLKEKEKEDVRGIVISLLSQIAPGVPWDVRDMVDSVHRIGRRESQQSRQVIIQFVKRECRNEIWRLTKNCDVCKREGIRFAEDMIPEDRETRKLLWPKIKEARDQNKRAYFRGPFGFIENVQVFP</sequence>
<name>A0AAW0MRY7_9GOBI</name>
<dbReference type="EMBL" id="JBBPFD010000021">
    <property type="protein sequence ID" value="KAK7882295.1"/>
    <property type="molecule type" value="Genomic_DNA"/>
</dbReference>
<dbReference type="InterPro" id="IPR004244">
    <property type="entry name" value="Transposase_22"/>
</dbReference>
<feature type="region of interest" description="Disordered" evidence="2">
    <location>
        <begin position="1"/>
        <end position="57"/>
    </location>
</feature>
<keyword evidence="4" id="KW-1185">Reference proteome</keyword>
<protein>
    <recommendedName>
        <fullName evidence="5">L1 transposable element RRM domain-containing protein</fullName>
    </recommendedName>
</protein>
<keyword evidence="1" id="KW-0175">Coiled coil</keyword>
<comment type="caution">
    <text evidence="3">The sequence shown here is derived from an EMBL/GenBank/DDBJ whole genome shotgun (WGS) entry which is preliminary data.</text>
</comment>